<dbReference type="InterPro" id="IPR043502">
    <property type="entry name" value="DNA/RNA_pol_sf"/>
</dbReference>
<keyword evidence="3" id="KW-0808">Transferase</keyword>
<keyword evidence="3" id="KW-0548">Nucleotidyltransferase</keyword>
<evidence type="ECO:0000259" key="2">
    <source>
        <dbReference type="PROSITE" id="PS50878"/>
    </source>
</evidence>
<dbReference type="SUPFAM" id="SSF56672">
    <property type="entry name" value="DNA/RNA polymerases"/>
    <property type="match status" value="1"/>
</dbReference>
<feature type="domain" description="Reverse transcriptase" evidence="2">
    <location>
        <begin position="58"/>
        <end position="401"/>
    </location>
</feature>
<evidence type="ECO:0000256" key="1">
    <source>
        <dbReference type="ARBA" id="ARBA00034120"/>
    </source>
</evidence>
<gene>
    <name evidence="3" type="ORF">NCTC11179_02645</name>
</gene>
<sequence>MEKPIWLKEKGYLHLSPSLQIGEDYEEIAQIIQNEKFVNKYAFYPLIHTNIKDRKYKKGNSKKHTFDDRSHTHYDIQTKKPIRNAKIRPLHYASHFDALVYSYYAHILNEKYIKKLEQEPLLNEAITAYRKILVNKNSTSGKSNIHFAKECFDEITLRADNSENVLVLAFDLKSFFSSLDHKYLKERWAWLIEEEKLPKDHYNVFKSCTNFSYVLLDDLRLKKTKQGGKKLGFDESKLADIRKRRGYRSFFYDNSDFRNQIKEGNLPIYKNHFYRTLPNGKKIKMGIPQGLPISATLANLYLYEFDLTIINTIVKQQGGFYRRYSDDILIICKPEEEIQIEEFVLNLIKKYHIKISEEKTEKFLFKKNTYNKAQDIRLECFKILNSSKHISSHLTYLGFEFRGYNVCIKSQNLSKYYRKIISTIKRRSKRTIKLIDSNPETKIALYMTQLKKVYNLPIKKPNTDIQELRTLKRKRYKLVKHSEGFFHFEHFPIKDKKQANYYSYVLRCCSTFETNSFKKQVRKRKHIAYTAINKHFTINTKK</sequence>
<name>A0A378U1P8_MYROD</name>
<dbReference type="Pfam" id="PF00078">
    <property type="entry name" value="RVT_1"/>
    <property type="match status" value="1"/>
</dbReference>
<evidence type="ECO:0000313" key="3">
    <source>
        <dbReference type="EMBL" id="STZ69148.1"/>
    </source>
</evidence>
<protein>
    <submittedName>
        <fullName evidence="3">Reverse transcriptase (RNA-dependent DNA polymerase)</fullName>
    </submittedName>
</protein>
<dbReference type="PANTHER" id="PTHR34047:SF8">
    <property type="entry name" value="PROTEIN YKFC"/>
    <property type="match status" value="1"/>
</dbReference>
<accession>A0A378U1P8</accession>
<dbReference type="AlphaFoldDB" id="A0A378U1P8"/>
<evidence type="ECO:0000313" key="4">
    <source>
        <dbReference type="Proteomes" id="UP000255024"/>
    </source>
</evidence>
<keyword evidence="3" id="KW-0695">RNA-directed DNA polymerase</keyword>
<dbReference type="InterPro" id="IPR051083">
    <property type="entry name" value="GrpII_Intron_Splice-Mob/Def"/>
</dbReference>
<organism evidence="3 4">
    <name type="scientific">Myroides odoratus</name>
    <name type="common">Flavobacterium odoratum</name>
    <dbReference type="NCBI Taxonomy" id="256"/>
    <lineage>
        <taxon>Bacteria</taxon>
        <taxon>Pseudomonadati</taxon>
        <taxon>Bacteroidota</taxon>
        <taxon>Flavobacteriia</taxon>
        <taxon>Flavobacteriales</taxon>
        <taxon>Flavobacteriaceae</taxon>
        <taxon>Myroides</taxon>
    </lineage>
</organism>
<dbReference type="PROSITE" id="PS50878">
    <property type="entry name" value="RT_POL"/>
    <property type="match status" value="1"/>
</dbReference>
<dbReference type="GO" id="GO:0003964">
    <property type="term" value="F:RNA-directed DNA polymerase activity"/>
    <property type="evidence" value="ECO:0007669"/>
    <property type="project" value="UniProtKB-KW"/>
</dbReference>
<comment type="similarity">
    <text evidence="1">Belongs to the bacterial reverse transcriptase family.</text>
</comment>
<dbReference type="InterPro" id="IPR000477">
    <property type="entry name" value="RT_dom"/>
</dbReference>
<reference evidence="3 4" key="1">
    <citation type="submission" date="2018-06" db="EMBL/GenBank/DDBJ databases">
        <authorList>
            <consortium name="Pathogen Informatics"/>
            <person name="Doyle S."/>
        </authorList>
    </citation>
    <scope>NUCLEOTIDE SEQUENCE [LARGE SCALE GENOMIC DNA]</scope>
    <source>
        <strain evidence="3 4">NCTC11179</strain>
    </source>
</reference>
<dbReference type="RefSeq" id="WP_115091954.1">
    <property type="nucleotide sequence ID" value="NZ_CP068107.1"/>
</dbReference>
<keyword evidence="4" id="KW-1185">Reference proteome</keyword>
<dbReference type="EMBL" id="UGQL01000002">
    <property type="protein sequence ID" value="STZ69148.1"/>
    <property type="molecule type" value="Genomic_DNA"/>
</dbReference>
<proteinExistence type="inferred from homology"/>
<dbReference type="PANTHER" id="PTHR34047">
    <property type="entry name" value="NUCLEAR INTRON MATURASE 1, MITOCHONDRIAL-RELATED"/>
    <property type="match status" value="1"/>
</dbReference>
<dbReference type="Proteomes" id="UP000255024">
    <property type="component" value="Unassembled WGS sequence"/>
</dbReference>